<dbReference type="EMBL" id="CP039396">
    <property type="protein sequence ID" value="QCD42857.1"/>
    <property type="molecule type" value="Genomic_DNA"/>
</dbReference>
<protein>
    <submittedName>
        <fullName evidence="1">Uncharacterized protein</fullName>
    </submittedName>
</protein>
<sequence>MATDMNRHIWEGWTVGMFISELAPIVEMIMTGQSWRRPFTSKAELADWCRENQPFYKKRIPAVNNHFAKMYNLK</sequence>
<dbReference type="Proteomes" id="UP000297149">
    <property type="component" value="Chromosome"/>
</dbReference>
<evidence type="ECO:0000313" key="2">
    <source>
        <dbReference type="Proteomes" id="UP000297149"/>
    </source>
</evidence>
<reference evidence="2" key="1">
    <citation type="submission" date="2019-02" db="EMBL/GenBank/DDBJ databases">
        <title>Isolation and identification of novel species under the genus Muribaculum.</title>
        <authorList>
            <person name="Miyake S."/>
            <person name="Ding Y."/>
            <person name="Low A."/>
            <person name="Soh M."/>
            <person name="Seedorf H."/>
        </authorList>
    </citation>
    <scope>NUCLEOTIDE SEQUENCE [LARGE SCALE GENOMIC DNA]</scope>
    <source>
        <strain evidence="2">H5</strain>
    </source>
</reference>
<dbReference type="AlphaFoldDB" id="A0A4P7W4H8"/>
<name>A0A4P7W4H8_9BACT</name>
<evidence type="ECO:0000313" key="1">
    <source>
        <dbReference type="EMBL" id="QCD42857.1"/>
    </source>
</evidence>
<gene>
    <name evidence="1" type="ORF">E7747_11510</name>
</gene>
<keyword evidence="2" id="KW-1185">Reference proteome</keyword>
<dbReference type="KEGG" id="ddb:E7747_11510"/>
<accession>A0A4P7W4H8</accession>
<organism evidence="1 2">
    <name type="scientific">Duncaniella dubosii</name>
    <dbReference type="NCBI Taxonomy" id="2518971"/>
    <lineage>
        <taxon>Bacteria</taxon>
        <taxon>Pseudomonadati</taxon>
        <taxon>Bacteroidota</taxon>
        <taxon>Bacteroidia</taxon>
        <taxon>Bacteroidales</taxon>
        <taxon>Muribaculaceae</taxon>
        <taxon>Duncaniella</taxon>
    </lineage>
</organism>
<dbReference type="RefSeq" id="WP_016274800.1">
    <property type="nucleotide sequence ID" value="NZ_CP039396.1"/>
</dbReference>
<proteinExistence type="predicted"/>